<comment type="subcellular location">
    <subcellularLocation>
        <location evidence="1">Nucleus</location>
    </subcellularLocation>
</comment>
<dbReference type="EMBL" id="CAID01000012">
    <property type="protein sequence ID" value="CEF99825.1"/>
    <property type="molecule type" value="Genomic_DNA"/>
</dbReference>
<dbReference type="Gene3D" id="2.40.50.140">
    <property type="entry name" value="Nucleic acid-binding proteins"/>
    <property type="match status" value="1"/>
</dbReference>
<feature type="compositionally biased region" description="Basic and acidic residues" evidence="11">
    <location>
        <begin position="329"/>
        <end position="338"/>
    </location>
</feature>
<keyword evidence="5 10" id="KW-0067">ATP-binding</keyword>
<dbReference type="InterPro" id="IPR056875">
    <property type="entry name" value="MCM8/REC_WHD"/>
</dbReference>
<name>A0A090M6F5_OSTTA</name>
<dbReference type="PROSITE" id="PS50051">
    <property type="entry name" value="MCM_2"/>
    <property type="match status" value="1"/>
</dbReference>
<dbReference type="GO" id="GO:0016787">
    <property type="term" value="F:hydrolase activity"/>
    <property type="evidence" value="ECO:0007669"/>
    <property type="project" value="UniProtKB-KW"/>
</dbReference>
<dbReference type="InterPro" id="IPR041562">
    <property type="entry name" value="MCM_lid"/>
</dbReference>
<dbReference type="GO" id="GO:0005524">
    <property type="term" value="F:ATP binding"/>
    <property type="evidence" value="ECO:0007669"/>
    <property type="project" value="UniProtKB-KW"/>
</dbReference>
<evidence type="ECO:0000256" key="7">
    <source>
        <dbReference type="ARBA" id="ARBA00023242"/>
    </source>
</evidence>
<dbReference type="InterPro" id="IPR003593">
    <property type="entry name" value="AAA+_ATPase"/>
</dbReference>
<dbReference type="Pfam" id="PF17855">
    <property type="entry name" value="MCM_lid"/>
    <property type="match status" value="1"/>
</dbReference>
<dbReference type="SUPFAM" id="SSF52540">
    <property type="entry name" value="P-loop containing nucleoside triphosphate hydrolases"/>
    <property type="match status" value="1"/>
</dbReference>
<evidence type="ECO:0000256" key="3">
    <source>
        <dbReference type="ARBA" id="ARBA00012551"/>
    </source>
</evidence>
<dbReference type="GO" id="GO:0006260">
    <property type="term" value="P:DNA replication"/>
    <property type="evidence" value="ECO:0007669"/>
    <property type="project" value="InterPro"/>
</dbReference>
<dbReference type="GO" id="GO:0003697">
    <property type="term" value="F:single-stranded DNA binding"/>
    <property type="evidence" value="ECO:0007669"/>
    <property type="project" value="TreeGrafter"/>
</dbReference>
<dbReference type="InterPro" id="IPR031327">
    <property type="entry name" value="MCM"/>
</dbReference>
<dbReference type="Proteomes" id="UP000009170">
    <property type="component" value="Unassembled WGS sequence"/>
</dbReference>
<evidence type="ECO:0000256" key="10">
    <source>
        <dbReference type="RuleBase" id="RU004070"/>
    </source>
</evidence>
<dbReference type="PANTHER" id="PTHR11630">
    <property type="entry name" value="DNA REPLICATION LICENSING FACTOR MCM FAMILY MEMBER"/>
    <property type="match status" value="1"/>
</dbReference>
<keyword evidence="4 10" id="KW-0547">Nucleotide-binding</keyword>
<dbReference type="FunCoup" id="A0A090M6F5">
    <property type="interactions" value="1220"/>
</dbReference>
<evidence type="ECO:0000256" key="8">
    <source>
        <dbReference type="ARBA" id="ARBA00042306"/>
    </source>
</evidence>
<dbReference type="PROSITE" id="PS00847">
    <property type="entry name" value="MCM_1"/>
    <property type="match status" value="1"/>
</dbReference>
<evidence type="ECO:0000256" key="11">
    <source>
        <dbReference type="SAM" id="MobiDB-lite"/>
    </source>
</evidence>
<keyword evidence="6 10" id="KW-0238">DNA-binding</keyword>
<dbReference type="GeneID" id="9836115"/>
<gene>
    <name evidence="13" type="ORF">OT_ostta12g01020</name>
</gene>
<evidence type="ECO:0000256" key="1">
    <source>
        <dbReference type="ARBA" id="ARBA00004123"/>
    </source>
</evidence>
<evidence type="ECO:0000256" key="5">
    <source>
        <dbReference type="ARBA" id="ARBA00022840"/>
    </source>
</evidence>
<dbReference type="Pfam" id="PF00493">
    <property type="entry name" value="MCM"/>
    <property type="match status" value="1"/>
</dbReference>
<evidence type="ECO:0000256" key="6">
    <source>
        <dbReference type="ARBA" id="ARBA00023125"/>
    </source>
</evidence>
<proteinExistence type="inferred from homology"/>
<evidence type="ECO:0000259" key="12">
    <source>
        <dbReference type="PROSITE" id="PS50051"/>
    </source>
</evidence>
<dbReference type="InParanoid" id="A0A090M6F5"/>
<dbReference type="InterPro" id="IPR012340">
    <property type="entry name" value="NA-bd_OB-fold"/>
</dbReference>
<dbReference type="GO" id="GO:0005634">
    <property type="term" value="C:nucleus"/>
    <property type="evidence" value="ECO:0007669"/>
    <property type="project" value="UniProtKB-SubCell"/>
</dbReference>
<comment type="similarity">
    <text evidence="2 10">Belongs to the MCM family.</text>
</comment>
<protein>
    <recommendedName>
        <fullName evidence="3">DNA helicase</fullName>
        <ecNumber evidence="3">3.6.4.12</ecNumber>
    </recommendedName>
    <alternativeName>
        <fullName evidence="8">Minichromosome maintenance 8</fullName>
    </alternativeName>
</protein>
<dbReference type="EC" id="3.6.4.12" evidence="3"/>
<dbReference type="GO" id="GO:0006310">
    <property type="term" value="P:DNA recombination"/>
    <property type="evidence" value="ECO:0007669"/>
    <property type="project" value="UniProtKB-ARBA"/>
</dbReference>
<dbReference type="SUPFAM" id="SSF50249">
    <property type="entry name" value="Nucleic acid-binding proteins"/>
    <property type="match status" value="1"/>
</dbReference>
<comment type="caution">
    <text evidence="13">The sequence shown here is derived from an EMBL/GenBank/DDBJ whole genome shotgun (WGS) entry which is preliminary data.</text>
</comment>
<dbReference type="STRING" id="70448.A0A090M6F5"/>
<dbReference type="GO" id="GO:0017116">
    <property type="term" value="F:single-stranded DNA helicase activity"/>
    <property type="evidence" value="ECO:0007669"/>
    <property type="project" value="TreeGrafter"/>
</dbReference>
<dbReference type="PANTHER" id="PTHR11630:SF47">
    <property type="entry name" value="DNA HELICASE MCM8"/>
    <property type="match status" value="1"/>
</dbReference>
<keyword evidence="7" id="KW-0539">Nucleus</keyword>
<keyword evidence="14" id="KW-1185">Reference proteome</keyword>
<dbReference type="PRINTS" id="PR01657">
    <property type="entry name" value="MCMFAMILY"/>
</dbReference>
<dbReference type="KEGG" id="ota:OT_ostta12g01020"/>
<dbReference type="InterPro" id="IPR001208">
    <property type="entry name" value="MCM_dom"/>
</dbReference>
<dbReference type="RefSeq" id="XP_003082256.2">
    <property type="nucleotide sequence ID" value="XM_003082208.2"/>
</dbReference>
<organism evidence="13 14">
    <name type="scientific">Ostreococcus tauri</name>
    <name type="common">Marine green alga</name>
    <dbReference type="NCBI Taxonomy" id="70448"/>
    <lineage>
        <taxon>Eukaryota</taxon>
        <taxon>Viridiplantae</taxon>
        <taxon>Chlorophyta</taxon>
        <taxon>Mamiellophyceae</taxon>
        <taxon>Mamiellales</taxon>
        <taxon>Bathycoccaceae</taxon>
        <taxon>Ostreococcus</taxon>
    </lineage>
</organism>
<dbReference type="Gene3D" id="3.40.50.300">
    <property type="entry name" value="P-loop containing nucleotide triphosphate hydrolases"/>
    <property type="match status" value="1"/>
</dbReference>
<sequence>MPGDVPPGGAAAQQSRANERENVALAALRCPKSWQIYFPDVSYDARDRRAELTRGLKTFFTSDAGREFLREAEIRDDATMAIEMDYERLRAKASMAAPDLHAALTCAPLECMACLRCAAHEAALEDVDSRAWLQDAHGIPAGDVRISSVMTTWVKLRNYQESEVRFAAVKSNVVGRVVSLRGTVTRAAPIKPAVTHMVFACQTCQERSRCTFKDGKYRPPLACSTDRCRGKKFVHELSNVECADSQRVRIQEIADDGVMSEEGRVPRFMDCELRAALTDSCSPGDVVTILGVVESDTSETGGGALGRGRNQALSELYLSAWSCTVSRGGKGDNSKGMDDDVDDGIEDEDGEKENDSEGVAGGHNQYVASMRKKKTFRVNDKRVKTRDEDDVEAMLAPTLSKEDLIFIAKFSQQSGEDIVRTLVHSLCPSIFGHDIVKLGLLLCLFGGVRKSVSGCGKVPTRGSLHCLVVGDPGLGKSQMLKAVSNLAPRSIYVCGRTVSAAGLTAAVVRDPGTGAQTFEAGAIVLADRGVCCVDEFDKMPNEHQSLLEAMEQQSVSVCKAGLNATLPARTSIIAAANPVQGHYNRAKTVNENLKMSAPLLSRFDLIFILLDMADEILDEHLSEHVIAQHSGRHNQARRAQARQNLHAYYNEIDNDGQALEDATERAVTQDLGPGTAPYVPLRARLRVVNDSMEILSHDIMRKYISYAHAYCHPRLTPEAAEVLQTFYLELRSRAPADGTPVTARQLESLVRLSEARARLELRTEVTANDAKDAVEIIKASLVDALSDQHGRLRFNRAGGKSTKRSKTKLFIEAINARTSSNESPYFSVGDLHALAEDLNLGIADVDSFIEGLNIAGELLKCGRLYKSASAMTSETPSKRRR</sequence>
<keyword evidence="13" id="KW-0378">Hydrolase</keyword>
<reference evidence="13 14" key="2">
    <citation type="journal article" date="2014" name="BMC Genomics">
        <title>An improved genome of the model marine alga Ostreococcus tauri unfolds by assessing Illumina de novo assemblies.</title>
        <authorList>
            <person name="Blanc-Mathieu R."/>
            <person name="Verhelst B."/>
            <person name="Derelle E."/>
            <person name="Rombauts S."/>
            <person name="Bouget F.Y."/>
            <person name="Carre I."/>
            <person name="Chateau A."/>
            <person name="Eyre-Walker A."/>
            <person name="Grimsley N."/>
            <person name="Moreau H."/>
            <person name="Piegu B."/>
            <person name="Rivals E."/>
            <person name="Schackwitz W."/>
            <person name="Van de Peer Y."/>
            <person name="Piganeau G."/>
        </authorList>
    </citation>
    <scope>NUCLEOTIDE SEQUENCE [LARGE SCALE GENOMIC DNA]</scope>
    <source>
        <strain evidence="14">OTTH 0595 / CCAP 157/2 / RCC745</strain>
    </source>
</reference>
<dbReference type="Pfam" id="PF17207">
    <property type="entry name" value="MCM_OB"/>
    <property type="match status" value="1"/>
</dbReference>
<comment type="catalytic activity">
    <reaction evidence="9">
        <text>ATP + H2O = ADP + phosphate + H(+)</text>
        <dbReference type="Rhea" id="RHEA:13065"/>
        <dbReference type="ChEBI" id="CHEBI:15377"/>
        <dbReference type="ChEBI" id="CHEBI:15378"/>
        <dbReference type="ChEBI" id="CHEBI:30616"/>
        <dbReference type="ChEBI" id="CHEBI:43474"/>
        <dbReference type="ChEBI" id="CHEBI:456216"/>
        <dbReference type="EC" id="3.6.4.12"/>
    </reaction>
</comment>
<dbReference type="SMART" id="SM00382">
    <property type="entry name" value="AAA"/>
    <property type="match status" value="1"/>
</dbReference>
<dbReference type="CDD" id="cd22247">
    <property type="entry name" value="MCM8_WHD"/>
    <property type="match status" value="1"/>
</dbReference>
<dbReference type="InterPro" id="IPR018525">
    <property type="entry name" value="MCM_CS"/>
</dbReference>
<reference evidence="14" key="1">
    <citation type="journal article" date="2006" name="Proc. Natl. Acad. Sci. U.S.A.">
        <title>Genome analysis of the smallest free-living eukaryote Ostreococcus tauri unveils many unique features.</title>
        <authorList>
            <person name="Derelle E."/>
            <person name="Ferraz C."/>
            <person name="Rombauts S."/>
            <person name="Rouze P."/>
            <person name="Worden A.Z."/>
            <person name="Robbens S."/>
            <person name="Partensky F."/>
            <person name="Degroeve S."/>
            <person name="Echeynie S."/>
            <person name="Cooke R."/>
            <person name="Saeys Y."/>
            <person name="Wuyts J."/>
            <person name="Jabbari K."/>
            <person name="Bowler C."/>
            <person name="Panaud O."/>
            <person name="Piegu B."/>
            <person name="Ball S.G."/>
            <person name="Ral J.-P."/>
            <person name="Bouget F.-Y."/>
            <person name="Piganeau G."/>
            <person name="De Baets B."/>
            <person name="Picard A."/>
            <person name="Delseny M."/>
            <person name="Demaille J."/>
            <person name="Van de Peer Y."/>
            <person name="Moreau H."/>
        </authorList>
    </citation>
    <scope>NUCLEOTIDE SEQUENCE [LARGE SCALE GENOMIC DNA]</scope>
    <source>
        <strain evidence="14">OTTH 0595 / CCAP 157/2 / RCC745</strain>
    </source>
</reference>
<evidence type="ECO:0000256" key="4">
    <source>
        <dbReference type="ARBA" id="ARBA00022741"/>
    </source>
</evidence>
<dbReference type="SMART" id="SM00350">
    <property type="entry name" value="MCM"/>
    <property type="match status" value="1"/>
</dbReference>
<dbReference type="Gene3D" id="2.20.28.10">
    <property type="match status" value="1"/>
</dbReference>
<evidence type="ECO:0000313" key="14">
    <source>
        <dbReference type="Proteomes" id="UP000009170"/>
    </source>
</evidence>
<feature type="compositionally biased region" description="Acidic residues" evidence="11">
    <location>
        <begin position="339"/>
        <end position="356"/>
    </location>
</feature>
<accession>A0A090M6F5</accession>
<dbReference type="InterPro" id="IPR033762">
    <property type="entry name" value="MCM_OB"/>
</dbReference>
<feature type="region of interest" description="Disordered" evidence="11">
    <location>
        <begin position="326"/>
        <end position="363"/>
    </location>
</feature>
<dbReference type="GO" id="GO:0042555">
    <property type="term" value="C:MCM complex"/>
    <property type="evidence" value="ECO:0007669"/>
    <property type="project" value="TreeGrafter"/>
</dbReference>
<evidence type="ECO:0000256" key="9">
    <source>
        <dbReference type="ARBA" id="ARBA00047995"/>
    </source>
</evidence>
<dbReference type="Pfam" id="PF25051">
    <property type="entry name" value="WHD_MCM8"/>
    <property type="match status" value="1"/>
</dbReference>
<dbReference type="AlphaFoldDB" id="A0A090M6F5"/>
<evidence type="ECO:0000313" key="13">
    <source>
        <dbReference type="EMBL" id="CEF99825.1"/>
    </source>
</evidence>
<dbReference type="InterPro" id="IPR027417">
    <property type="entry name" value="P-loop_NTPase"/>
</dbReference>
<feature type="domain" description="MCM C-terminal AAA(+) ATPase" evidence="12">
    <location>
        <begin position="418"/>
        <end position="625"/>
    </location>
</feature>
<dbReference type="OrthoDB" id="422555at2759"/>
<evidence type="ECO:0000256" key="2">
    <source>
        <dbReference type="ARBA" id="ARBA00008010"/>
    </source>
</evidence>